<accession>A7SJM8</accession>
<name>A7SJM8_NEMVE</name>
<dbReference type="EMBL" id="DS469679">
    <property type="protein sequence ID" value="EDO36069.1"/>
    <property type="molecule type" value="Genomic_DNA"/>
</dbReference>
<dbReference type="PhylomeDB" id="A7SJM8"/>
<dbReference type="InParanoid" id="A7SJM8"/>
<feature type="non-terminal residue" evidence="2">
    <location>
        <position position="125"/>
    </location>
</feature>
<dbReference type="PANTHER" id="PTHR32215">
    <property type="entry name" value="CILIA- AND FLAGELLA-ASSOCIATED PROTEIN 57"/>
    <property type="match status" value="1"/>
</dbReference>
<organism evidence="2 3">
    <name type="scientific">Nematostella vectensis</name>
    <name type="common">Starlet sea anemone</name>
    <dbReference type="NCBI Taxonomy" id="45351"/>
    <lineage>
        <taxon>Eukaryota</taxon>
        <taxon>Metazoa</taxon>
        <taxon>Cnidaria</taxon>
        <taxon>Anthozoa</taxon>
        <taxon>Hexacorallia</taxon>
        <taxon>Actiniaria</taxon>
        <taxon>Edwardsiidae</taxon>
        <taxon>Nematostella</taxon>
    </lineage>
</organism>
<dbReference type="OMA" id="RIMQXPS"/>
<dbReference type="AlphaFoldDB" id="A7SJM8"/>
<keyword evidence="1" id="KW-0175">Coiled coil</keyword>
<protein>
    <submittedName>
        <fullName evidence="2">Uncharacterized protein</fullName>
    </submittedName>
</protein>
<dbReference type="eggNOG" id="ENOG502S67J">
    <property type="taxonomic scope" value="Eukaryota"/>
</dbReference>
<dbReference type="Proteomes" id="UP000001593">
    <property type="component" value="Unassembled WGS sequence"/>
</dbReference>
<keyword evidence="3" id="KW-1185">Reference proteome</keyword>
<feature type="non-terminal residue" evidence="2">
    <location>
        <position position="1"/>
    </location>
</feature>
<feature type="coiled-coil region" evidence="1">
    <location>
        <begin position="53"/>
        <end position="119"/>
    </location>
</feature>
<sequence>DVEAVVKRFKTDLYNCVGFIQEPKKLKENVKALYQKYVQDETPESAGVDADIQREYARQREHLERSVASLRKKLTKDSEIHRADNVRIMQENVTLIKEINDLRRELKIARTQVHDLETALGVMRK</sequence>
<evidence type="ECO:0000313" key="3">
    <source>
        <dbReference type="Proteomes" id="UP000001593"/>
    </source>
</evidence>
<evidence type="ECO:0000256" key="1">
    <source>
        <dbReference type="SAM" id="Coils"/>
    </source>
</evidence>
<evidence type="ECO:0000313" key="2">
    <source>
        <dbReference type="EMBL" id="EDO36069.1"/>
    </source>
</evidence>
<dbReference type="HOGENOM" id="CLU_099075_1_0_1"/>
<dbReference type="STRING" id="45351.A7SJM8"/>
<dbReference type="PANTHER" id="PTHR32215:SF0">
    <property type="entry name" value="CILIA- AND FLAGELLA-ASSOCIATED PROTEIN 57"/>
    <property type="match status" value="1"/>
</dbReference>
<gene>
    <name evidence="2" type="ORF">NEMVEDRAFT_v1g17361</name>
</gene>
<proteinExistence type="predicted"/>
<dbReference type="InterPro" id="IPR052993">
    <property type="entry name" value="CFA-57"/>
</dbReference>
<reference evidence="2 3" key="1">
    <citation type="journal article" date="2007" name="Science">
        <title>Sea anemone genome reveals ancestral eumetazoan gene repertoire and genomic organization.</title>
        <authorList>
            <person name="Putnam N.H."/>
            <person name="Srivastava M."/>
            <person name="Hellsten U."/>
            <person name="Dirks B."/>
            <person name="Chapman J."/>
            <person name="Salamov A."/>
            <person name="Terry A."/>
            <person name="Shapiro H."/>
            <person name="Lindquist E."/>
            <person name="Kapitonov V.V."/>
            <person name="Jurka J."/>
            <person name="Genikhovich G."/>
            <person name="Grigoriev I.V."/>
            <person name="Lucas S.M."/>
            <person name="Steele R.E."/>
            <person name="Finnerty J.R."/>
            <person name="Technau U."/>
            <person name="Martindale M.Q."/>
            <person name="Rokhsar D.S."/>
        </authorList>
    </citation>
    <scope>NUCLEOTIDE SEQUENCE [LARGE SCALE GENOMIC DNA]</scope>
    <source>
        <strain evidence="3">CH2 X CH6</strain>
    </source>
</reference>